<dbReference type="RefSeq" id="WP_093919791.1">
    <property type="nucleotide sequence ID" value="NZ_FONW01000004.1"/>
</dbReference>
<keyword evidence="8" id="KW-1185">Reference proteome</keyword>
<proteinExistence type="predicted"/>
<organism evidence="7 8">
    <name type="scientific">Sunxiuqinia elliptica</name>
    <dbReference type="NCBI Taxonomy" id="655355"/>
    <lineage>
        <taxon>Bacteria</taxon>
        <taxon>Pseudomonadati</taxon>
        <taxon>Bacteroidota</taxon>
        <taxon>Bacteroidia</taxon>
        <taxon>Marinilabiliales</taxon>
        <taxon>Prolixibacteraceae</taxon>
        <taxon>Sunxiuqinia</taxon>
    </lineage>
</organism>
<evidence type="ECO:0000313" key="7">
    <source>
        <dbReference type="EMBL" id="SFF29351.1"/>
    </source>
</evidence>
<evidence type="ECO:0000256" key="1">
    <source>
        <dbReference type="ARBA" id="ARBA00022617"/>
    </source>
</evidence>
<dbReference type="PROSITE" id="PS51007">
    <property type="entry name" value="CYTC"/>
    <property type="match status" value="1"/>
</dbReference>
<dbReference type="EMBL" id="FONW01000004">
    <property type="protein sequence ID" value="SFF29351.1"/>
    <property type="molecule type" value="Genomic_DNA"/>
</dbReference>
<keyword evidence="3 4" id="KW-0408">Iron</keyword>
<dbReference type="InterPro" id="IPR036909">
    <property type="entry name" value="Cyt_c-like_dom_sf"/>
</dbReference>
<keyword evidence="1 4" id="KW-0349">Heme</keyword>
<evidence type="ECO:0000256" key="3">
    <source>
        <dbReference type="ARBA" id="ARBA00023004"/>
    </source>
</evidence>
<name>A0A1I2HLT1_9BACT</name>
<protein>
    <recommendedName>
        <fullName evidence="6">Cytochrome c domain-containing protein</fullName>
    </recommendedName>
</protein>
<dbReference type="Gene3D" id="1.10.760.10">
    <property type="entry name" value="Cytochrome c-like domain"/>
    <property type="match status" value="1"/>
</dbReference>
<dbReference type="GO" id="GO:0020037">
    <property type="term" value="F:heme binding"/>
    <property type="evidence" value="ECO:0007669"/>
    <property type="project" value="InterPro"/>
</dbReference>
<feature type="signal peptide" evidence="5">
    <location>
        <begin position="1"/>
        <end position="23"/>
    </location>
</feature>
<dbReference type="PROSITE" id="PS51257">
    <property type="entry name" value="PROKAR_LIPOPROTEIN"/>
    <property type="match status" value="1"/>
</dbReference>
<evidence type="ECO:0000256" key="4">
    <source>
        <dbReference type="PROSITE-ProRule" id="PRU00433"/>
    </source>
</evidence>
<dbReference type="Proteomes" id="UP000198964">
    <property type="component" value="Unassembled WGS sequence"/>
</dbReference>
<evidence type="ECO:0000313" key="8">
    <source>
        <dbReference type="Proteomes" id="UP000198964"/>
    </source>
</evidence>
<keyword evidence="5" id="KW-0732">Signal</keyword>
<dbReference type="GO" id="GO:0046872">
    <property type="term" value="F:metal ion binding"/>
    <property type="evidence" value="ECO:0007669"/>
    <property type="project" value="UniProtKB-KW"/>
</dbReference>
<gene>
    <name evidence="7" type="ORF">SAMN05216283_104105</name>
</gene>
<dbReference type="AlphaFoldDB" id="A0A1I2HLT1"/>
<evidence type="ECO:0000259" key="6">
    <source>
        <dbReference type="PROSITE" id="PS51007"/>
    </source>
</evidence>
<dbReference type="SUPFAM" id="SSF46626">
    <property type="entry name" value="Cytochrome c"/>
    <property type="match status" value="1"/>
</dbReference>
<dbReference type="STRING" id="655355.SAMN05216283_104105"/>
<feature type="chain" id="PRO_5011623942" description="Cytochrome c domain-containing protein" evidence="5">
    <location>
        <begin position="24"/>
        <end position="126"/>
    </location>
</feature>
<keyword evidence="2 4" id="KW-0479">Metal-binding</keyword>
<feature type="domain" description="Cytochrome c" evidence="6">
    <location>
        <begin position="37"/>
        <end position="123"/>
    </location>
</feature>
<evidence type="ECO:0000256" key="2">
    <source>
        <dbReference type="ARBA" id="ARBA00022723"/>
    </source>
</evidence>
<reference evidence="7 8" key="1">
    <citation type="submission" date="2016-10" db="EMBL/GenBank/DDBJ databases">
        <authorList>
            <person name="de Groot N.N."/>
        </authorList>
    </citation>
    <scope>NUCLEOTIDE SEQUENCE [LARGE SCALE GENOMIC DNA]</scope>
    <source>
        <strain evidence="7 8">CGMCC 1.9156</strain>
    </source>
</reference>
<sequence>MKKNKILLLIAFLGLTIASCDYAFVVPEEVPDIPSTEDVSFATQVLPIFTAQCASCHKPGGKAPDLTAENAYQSINTTKYINQDNPESSLIYSYAAPDASTHSWKHLSAAQAQYLLVWIEQGAKNN</sequence>
<dbReference type="InterPro" id="IPR009056">
    <property type="entry name" value="Cyt_c-like_dom"/>
</dbReference>
<dbReference type="GO" id="GO:0009055">
    <property type="term" value="F:electron transfer activity"/>
    <property type="evidence" value="ECO:0007669"/>
    <property type="project" value="InterPro"/>
</dbReference>
<evidence type="ECO:0000256" key="5">
    <source>
        <dbReference type="SAM" id="SignalP"/>
    </source>
</evidence>
<accession>A0A1I2HLT1</accession>